<comment type="subcellular location">
    <subcellularLocation>
        <location evidence="1">Nucleus</location>
    </subcellularLocation>
</comment>
<feature type="compositionally biased region" description="Polar residues" evidence="10">
    <location>
        <begin position="573"/>
        <end position="594"/>
    </location>
</feature>
<dbReference type="EMBL" id="KV744892">
    <property type="protein sequence ID" value="OCK82320.1"/>
    <property type="molecule type" value="Genomic_DNA"/>
</dbReference>
<keyword evidence="3 9" id="KW-0479">Metal-binding</keyword>
<dbReference type="FunFam" id="3.30.40.10:FF:000569">
    <property type="entry name" value="Chromatin modification-related protein"/>
    <property type="match status" value="1"/>
</dbReference>
<dbReference type="InterPro" id="IPR024610">
    <property type="entry name" value="ING_N_histone-binding"/>
</dbReference>
<dbReference type="GO" id="GO:0008270">
    <property type="term" value="F:zinc ion binding"/>
    <property type="evidence" value="ECO:0007669"/>
    <property type="project" value="UniProtKB-KW"/>
</dbReference>
<evidence type="ECO:0000256" key="8">
    <source>
        <dbReference type="PIRSR" id="PIRSR628651-50"/>
    </source>
</evidence>
<dbReference type="OrthoDB" id="5411773at2759"/>
<evidence type="ECO:0000256" key="10">
    <source>
        <dbReference type="SAM" id="MobiDB-lite"/>
    </source>
</evidence>
<proteinExistence type="inferred from homology"/>
<feature type="site" description="Histone H3K4me3 binding" evidence="8">
    <location>
        <position position="640"/>
    </location>
</feature>
<feature type="region of interest" description="Disordered" evidence="10">
    <location>
        <begin position="1"/>
        <end position="28"/>
    </location>
</feature>
<dbReference type="InterPro" id="IPR013083">
    <property type="entry name" value="Znf_RING/FYVE/PHD"/>
</dbReference>
<organism evidence="13 14">
    <name type="scientific">Lepidopterella palustris CBS 459.81</name>
    <dbReference type="NCBI Taxonomy" id="1314670"/>
    <lineage>
        <taxon>Eukaryota</taxon>
        <taxon>Fungi</taxon>
        <taxon>Dikarya</taxon>
        <taxon>Ascomycota</taxon>
        <taxon>Pezizomycotina</taxon>
        <taxon>Dothideomycetes</taxon>
        <taxon>Pleosporomycetidae</taxon>
        <taxon>Mytilinidiales</taxon>
        <taxon>Argynnaceae</taxon>
        <taxon>Lepidopterella</taxon>
    </lineage>
</organism>
<evidence type="ECO:0000256" key="5">
    <source>
        <dbReference type="ARBA" id="ARBA00022833"/>
    </source>
</evidence>
<feature type="binding site" evidence="9">
    <location>
        <position position="643"/>
    </location>
    <ligand>
        <name>Zn(2+)</name>
        <dbReference type="ChEBI" id="CHEBI:29105"/>
        <label>1</label>
    </ligand>
</feature>
<feature type="binding site" evidence="9">
    <location>
        <position position="641"/>
    </location>
    <ligand>
        <name>Zn(2+)</name>
        <dbReference type="ChEBI" id="CHEBI:29105"/>
        <label>1</label>
    </ligand>
</feature>
<name>A0A8E2EEK2_9PEZI</name>
<feature type="binding site" evidence="9">
    <location>
        <position position="668"/>
    </location>
    <ligand>
        <name>Zn(2+)</name>
        <dbReference type="ChEBI" id="CHEBI:29105"/>
        <label>1</label>
    </ligand>
</feature>
<dbReference type="InterPro" id="IPR001965">
    <property type="entry name" value="Znf_PHD"/>
</dbReference>
<feature type="domain" description="Zinc finger PHD-type" evidence="11">
    <location>
        <begin position="640"/>
        <end position="687"/>
    </location>
</feature>
<dbReference type="InterPro" id="IPR028651">
    <property type="entry name" value="ING_fam"/>
</dbReference>
<dbReference type="PANTHER" id="PTHR10333:SF42">
    <property type="entry name" value="INHIBITOR OF GROWTH PROTEIN 5"/>
    <property type="match status" value="1"/>
</dbReference>
<feature type="site" description="Histone H3K4me3 binding" evidence="8">
    <location>
        <position position="663"/>
    </location>
</feature>
<evidence type="ECO:0000256" key="9">
    <source>
        <dbReference type="PIRSR" id="PIRSR628651-51"/>
    </source>
</evidence>
<evidence type="ECO:0000256" key="4">
    <source>
        <dbReference type="ARBA" id="ARBA00022771"/>
    </source>
</evidence>
<feature type="site" description="Histone H3K4me3 binding" evidence="8">
    <location>
        <position position="655"/>
    </location>
</feature>
<accession>A0A8E2EEK2</accession>
<dbReference type="PANTHER" id="PTHR10333">
    <property type="entry name" value="INHIBITOR OF GROWTH PROTEIN"/>
    <property type="match status" value="1"/>
</dbReference>
<reference evidence="13 14" key="1">
    <citation type="journal article" date="2016" name="Nat. Commun.">
        <title>Ectomycorrhizal ecology is imprinted in the genome of the dominant symbiotic fungus Cenococcum geophilum.</title>
        <authorList>
            <consortium name="DOE Joint Genome Institute"/>
            <person name="Peter M."/>
            <person name="Kohler A."/>
            <person name="Ohm R.A."/>
            <person name="Kuo A."/>
            <person name="Krutzmann J."/>
            <person name="Morin E."/>
            <person name="Arend M."/>
            <person name="Barry K.W."/>
            <person name="Binder M."/>
            <person name="Choi C."/>
            <person name="Clum A."/>
            <person name="Copeland A."/>
            <person name="Grisel N."/>
            <person name="Haridas S."/>
            <person name="Kipfer T."/>
            <person name="LaButti K."/>
            <person name="Lindquist E."/>
            <person name="Lipzen A."/>
            <person name="Maire R."/>
            <person name="Meier B."/>
            <person name="Mihaltcheva S."/>
            <person name="Molinier V."/>
            <person name="Murat C."/>
            <person name="Poggeler S."/>
            <person name="Quandt C.A."/>
            <person name="Sperisen C."/>
            <person name="Tritt A."/>
            <person name="Tisserant E."/>
            <person name="Crous P.W."/>
            <person name="Henrissat B."/>
            <person name="Nehls U."/>
            <person name="Egli S."/>
            <person name="Spatafora J.W."/>
            <person name="Grigoriev I.V."/>
            <person name="Martin F.M."/>
        </authorList>
    </citation>
    <scope>NUCLEOTIDE SEQUENCE [LARGE SCALE GENOMIC DNA]</scope>
    <source>
        <strain evidence="13 14">CBS 459.81</strain>
    </source>
</reference>
<evidence type="ECO:0000256" key="2">
    <source>
        <dbReference type="ARBA" id="ARBA00010210"/>
    </source>
</evidence>
<keyword evidence="4" id="KW-0863">Zinc-finger</keyword>
<keyword evidence="5 9" id="KW-0862">Zinc</keyword>
<sequence length="705" mass="76580">MPPTAVSRPVIAASASDRRQSTRQARTSITRPTNYYARSFAGRLAALGGMEQTLPSANSTPGFVPALTHFTDAIDAFPKELIKHFSMFKEVEAKIHDPEQVLQILLEEIARQPVPTIAQRRNPPQSHIGLIRDNSMNGSVNGSIHQDSASRHQQLSVDLFPEKFDSLAPEEQAELRKRQLFFRLRMVIAAMLPTLDEKLVVLTAAKNTKDKGLNRMNTSYPHINSEISEEARYGNPNHWAYADKEEKKKGGTSNERSRREVASANNLAAAAAAVHEGDAAALRSEARREAMMANKRSRNVHLDSDFDDARPAKKTQTKARKVAMEATSTSESKAYGLGISSNGTSQQIKRKRVDKTASAAPAMERSLSNALNNVGAGGRTGVSPIATPGAEAGRKKVRAAPAPVQPRKRSAVVAAHSPPMASSPLASTFVTSREVIAAAQRPQSSRARQNSNTNSINSAIQETSRGRRPSSSQSNRPTNESNVIQELEQAAGISRVPHTAKEGYVPNDTSEVTNTVDPAAFKSEELDAQDNETPETDHPLPIPITTRAGRASKTATPIGSSFPEVPMVRSRSTRNANNGGSHASSETTGSGTQNKRSHKKGASTTQAIIPAPTIEPEDDGSSPAAELSDEAGEDVDELRYCYCNEVSYGGMIACDNDECPREWFHLACVNMDKAPNARTKWFCSDECKENYNVRKEKKSRPGSRQ</sequence>
<dbReference type="GO" id="GO:0033698">
    <property type="term" value="C:Rpd3L complex"/>
    <property type="evidence" value="ECO:0007669"/>
    <property type="project" value="TreeGrafter"/>
</dbReference>
<dbReference type="SMART" id="SM00249">
    <property type="entry name" value="PHD"/>
    <property type="match status" value="1"/>
</dbReference>
<evidence type="ECO:0000259" key="11">
    <source>
        <dbReference type="SMART" id="SM00249"/>
    </source>
</evidence>
<dbReference type="SMART" id="SM01408">
    <property type="entry name" value="ING"/>
    <property type="match status" value="1"/>
</dbReference>
<dbReference type="GO" id="GO:0006355">
    <property type="term" value="P:regulation of DNA-templated transcription"/>
    <property type="evidence" value="ECO:0007669"/>
    <property type="project" value="TreeGrafter"/>
</dbReference>
<feature type="binding site" evidence="9">
    <location>
        <position position="687"/>
    </location>
    <ligand>
        <name>Zn(2+)</name>
        <dbReference type="ChEBI" id="CHEBI:29105"/>
        <label>2</label>
    </ligand>
</feature>
<dbReference type="GO" id="GO:0006325">
    <property type="term" value="P:chromatin organization"/>
    <property type="evidence" value="ECO:0007669"/>
    <property type="project" value="UniProtKB-KW"/>
</dbReference>
<dbReference type="Gene3D" id="3.30.40.10">
    <property type="entry name" value="Zinc/RING finger domain, C3HC4 (zinc finger)"/>
    <property type="match status" value="1"/>
</dbReference>
<dbReference type="AlphaFoldDB" id="A0A8E2EEK2"/>
<evidence type="ECO:0000259" key="12">
    <source>
        <dbReference type="SMART" id="SM01408"/>
    </source>
</evidence>
<feature type="binding site" evidence="9">
    <location>
        <position position="683"/>
    </location>
    <ligand>
        <name>Zn(2+)</name>
        <dbReference type="ChEBI" id="CHEBI:29105"/>
        <label>2</label>
    </ligand>
</feature>
<feature type="compositionally biased region" description="Low complexity" evidence="10">
    <location>
        <begin position="439"/>
        <end position="452"/>
    </location>
</feature>
<feature type="site" description="Histone H3K4me3 binding" evidence="8">
    <location>
        <position position="651"/>
    </location>
</feature>
<evidence type="ECO:0000256" key="6">
    <source>
        <dbReference type="ARBA" id="ARBA00022853"/>
    </source>
</evidence>
<dbReference type="SUPFAM" id="SSF57903">
    <property type="entry name" value="FYVE/PHD zinc finger"/>
    <property type="match status" value="1"/>
</dbReference>
<dbReference type="GO" id="GO:0070210">
    <property type="term" value="C:Rpd3L-Expanded complex"/>
    <property type="evidence" value="ECO:0007669"/>
    <property type="project" value="TreeGrafter"/>
</dbReference>
<evidence type="ECO:0008006" key="15">
    <source>
        <dbReference type="Google" id="ProtNLM"/>
    </source>
</evidence>
<evidence type="ECO:0000256" key="1">
    <source>
        <dbReference type="ARBA" id="ARBA00004123"/>
    </source>
</evidence>
<feature type="binding site" evidence="9">
    <location>
        <position position="654"/>
    </location>
    <ligand>
        <name>Zn(2+)</name>
        <dbReference type="ChEBI" id="CHEBI:29105"/>
        <label>2</label>
    </ligand>
</feature>
<dbReference type="InterPro" id="IPR011011">
    <property type="entry name" value="Znf_FYVE_PHD"/>
</dbReference>
<evidence type="ECO:0000313" key="13">
    <source>
        <dbReference type="EMBL" id="OCK82320.1"/>
    </source>
</evidence>
<feature type="domain" description="Inhibitor of growth protein N-terminal histone-binding" evidence="12">
    <location>
        <begin position="66"/>
        <end position="223"/>
    </location>
</feature>
<keyword evidence="14" id="KW-1185">Reference proteome</keyword>
<feature type="binding site" evidence="9">
    <location>
        <position position="665"/>
    </location>
    <ligand>
        <name>Zn(2+)</name>
        <dbReference type="ChEBI" id="CHEBI:29105"/>
        <label>1</label>
    </ligand>
</feature>
<evidence type="ECO:0000256" key="7">
    <source>
        <dbReference type="ARBA" id="ARBA00023242"/>
    </source>
</evidence>
<comment type="similarity">
    <text evidence="2">Belongs to the ING family.</text>
</comment>
<feature type="region of interest" description="Disordered" evidence="10">
    <location>
        <begin position="439"/>
        <end position="513"/>
    </location>
</feature>
<dbReference type="CDD" id="cd15505">
    <property type="entry name" value="PHD_ING"/>
    <property type="match status" value="1"/>
</dbReference>
<feature type="compositionally biased region" description="Polar residues" evidence="10">
    <location>
        <begin position="453"/>
        <end position="484"/>
    </location>
</feature>
<dbReference type="Proteomes" id="UP000250266">
    <property type="component" value="Unassembled WGS sequence"/>
</dbReference>
<gene>
    <name evidence="13" type="ORF">K432DRAFT_391389</name>
</gene>
<feature type="region of interest" description="Disordered" evidence="10">
    <location>
        <begin position="526"/>
        <end position="631"/>
    </location>
</feature>
<keyword evidence="6" id="KW-0156">Chromatin regulator</keyword>
<keyword evidence="7" id="KW-0539">Nucleus</keyword>
<evidence type="ECO:0000313" key="14">
    <source>
        <dbReference type="Proteomes" id="UP000250266"/>
    </source>
</evidence>
<feature type="binding site" evidence="9">
    <location>
        <position position="659"/>
    </location>
    <ligand>
        <name>Zn(2+)</name>
        <dbReference type="ChEBI" id="CHEBI:29105"/>
        <label>2</label>
    </ligand>
</feature>
<feature type="region of interest" description="Disordered" evidence="10">
    <location>
        <begin position="372"/>
        <end position="409"/>
    </location>
</feature>
<evidence type="ECO:0000256" key="3">
    <source>
        <dbReference type="ARBA" id="ARBA00022723"/>
    </source>
</evidence>
<protein>
    <recommendedName>
        <fullName evidence="15">Chromatin modification-related protein</fullName>
    </recommendedName>
</protein>